<dbReference type="EMBL" id="CAJJDM010000064">
    <property type="protein sequence ID" value="CAD8079959.1"/>
    <property type="molecule type" value="Genomic_DNA"/>
</dbReference>
<sequence>MLINFIKIQLILKQIRTFQQQSSLHDKDFSFFLIPFLNPLMKKQTKLMLKYLLKKSMLIILFLRKQIQHRFKQEIPTICFNGIHKSLQ</sequence>
<protein>
    <submittedName>
        <fullName evidence="1">Uncharacterized protein</fullName>
    </submittedName>
</protein>
<evidence type="ECO:0000313" key="1">
    <source>
        <dbReference type="EMBL" id="CAD8079959.1"/>
    </source>
</evidence>
<organism evidence="1 2">
    <name type="scientific">Paramecium primaurelia</name>
    <dbReference type="NCBI Taxonomy" id="5886"/>
    <lineage>
        <taxon>Eukaryota</taxon>
        <taxon>Sar</taxon>
        <taxon>Alveolata</taxon>
        <taxon>Ciliophora</taxon>
        <taxon>Intramacronucleata</taxon>
        <taxon>Oligohymenophorea</taxon>
        <taxon>Peniculida</taxon>
        <taxon>Parameciidae</taxon>
        <taxon>Paramecium</taxon>
    </lineage>
</organism>
<dbReference type="Proteomes" id="UP000688137">
    <property type="component" value="Unassembled WGS sequence"/>
</dbReference>
<evidence type="ECO:0000313" key="2">
    <source>
        <dbReference type="Proteomes" id="UP000688137"/>
    </source>
</evidence>
<proteinExistence type="predicted"/>
<gene>
    <name evidence="1" type="ORF">PPRIM_AZ9-3.1.T0630016</name>
</gene>
<dbReference type="AlphaFoldDB" id="A0A8S1MK99"/>
<reference evidence="1" key="1">
    <citation type="submission" date="2021-01" db="EMBL/GenBank/DDBJ databases">
        <authorList>
            <consortium name="Genoscope - CEA"/>
            <person name="William W."/>
        </authorList>
    </citation>
    <scope>NUCLEOTIDE SEQUENCE</scope>
</reference>
<comment type="caution">
    <text evidence="1">The sequence shown here is derived from an EMBL/GenBank/DDBJ whole genome shotgun (WGS) entry which is preliminary data.</text>
</comment>
<keyword evidence="2" id="KW-1185">Reference proteome</keyword>
<accession>A0A8S1MK99</accession>
<name>A0A8S1MK99_PARPR</name>